<evidence type="ECO:0000256" key="1">
    <source>
        <dbReference type="ARBA" id="ARBA00001913"/>
    </source>
</evidence>
<evidence type="ECO:0000256" key="9">
    <source>
        <dbReference type="PROSITE-ProRule" id="PRU01032"/>
    </source>
</evidence>
<dbReference type="OrthoDB" id="409122at2759"/>
<dbReference type="Pfam" id="PF09286">
    <property type="entry name" value="Pro-kuma_activ"/>
    <property type="match status" value="1"/>
</dbReference>
<evidence type="ECO:0000259" key="11">
    <source>
        <dbReference type="PROSITE" id="PS51695"/>
    </source>
</evidence>
<dbReference type="CDD" id="cd04056">
    <property type="entry name" value="Peptidases_S53"/>
    <property type="match status" value="1"/>
</dbReference>
<dbReference type="CDD" id="cd11377">
    <property type="entry name" value="Pro-peptidase_S53"/>
    <property type="match status" value="1"/>
</dbReference>
<dbReference type="SMART" id="SM00944">
    <property type="entry name" value="Pro-kuma_activ"/>
    <property type="match status" value="1"/>
</dbReference>
<dbReference type="InterPro" id="IPR015366">
    <property type="entry name" value="S53_propep"/>
</dbReference>
<evidence type="ECO:0000256" key="7">
    <source>
        <dbReference type="ARBA" id="ARBA00022837"/>
    </source>
</evidence>
<evidence type="ECO:0000256" key="10">
    <source>
        <dbReference type="SAM" id="SignalP"/>
    </source>
</evidence>
<feature type="chain" id="PRO_5002220721" description="Peptidase S53 domain-containing protein" evidence="10">
    <location>
        <begin position="19"/>
        <end position="545"/>
    </location>
</feature>
<evidence type="ECO:0000313" key="12">
    <source>
        <dbReference type="EMBL" id="KIJ26919.1"/>
    </source>
</evidence>
<dbReference type="InterPro" id="IPR036852">
    <property type="entry name" value="Peptidase_S8/S53_dom_sf"/>
</dbReference>
<gene>
    <name evidence="12" type="ORF">M422DRAFT_191590</name>
</gene>
<reference evidence="12 13" key="1">
    <citation type="submission" date="2014-06" db="EMBL/GenBank/DDBJ databases">
        <title>Evolutionary Origins and Diversification of the Mycorrhizal Mutualists.</title>
        <authorList>
            <consortium name="DOE Joint Genome Institute"/>
            <consortium name="Mycorrhizal Genomics Consortium"/>
            <person name="Kohler A."/>
            <person name="Kuo A."/>
            <person name="Nagy L.G."/>
            <person name="Floudas D."/>
            <person name="Copeland A."/>
            <person name="Barry K.W."/>
            <person name="Cichocki N."/>
            <person name="Veneault-Fourrey C."/>
            <person name="LaButti K."/>
            <person name="Lindquist E.A."/>
            <person name="Lipzen A."/>
            <person name="Lundell T."/>
            <person name="Morin E."/>
            <person name="Murat C."/>
            <person name="Riley R."/>
            <person name="Ohm R."/>
            <person name="Sun H."/>
            <person name="Tunlid A."/>
            <person name="Henrissat B."/>
            <person name="Grigoriev I.V."/>
            <person name="Hibbett D.S."/>
            <person name="Martin F."/>
        </authorList>
    </citation>
    <scope>NUCLEOTIDE SEQUENCE [LARGE SCALE GENOMIC DNA]</scope>
    <source>
        <strain evidence="12 13">SS14</strain>
    </source>
</reference>
<dbReference type="GO" id="GO:0004252">
    <property type="term" value="F:serine-type endopeptidase activity"/>
    <property type="evidence" value="ECO:0007669"/>
    <property type="project" value="InterPro"/>
</dbReference>
<keyword evidence="10" id="KW-0732">Signal</keyword>
<proteinExistence type="predicted"/>
<dbReference type="EMBL" id="KN837352">
    <property type="protein sequence ID" value="KIJ26919.1"/>
    <property type="molecule type" value="Genomic_DNA"/>
</dbReference>
<dbReference type="SUPFAM" id="SSF52743">
    <property type="entry name" value="Subtilisin-like"/>
    <property type="match status" value="1"/>
</dbReference>
<feature type="signal peptide" evidence="10">
    <location>
        <begin position="1"/>
        <end position="18"/>
    </location>
</feature>
<evidence type="ECO:0000256" key="2">
    <source>
        <dbReference type="ARBA" id="ARBA00004239"/>
    </source>
</evidence>
<keyword evidence="8" id="KW-0865">Zymogen</keyword>
<keyword evidence="3" id="KW-0645">Protease</keyword>
<name>A0A0C9TYM2_SPHS4</name>
<organism evidence="12 13">
    <name type="scientific">Sphaerobolus stellatus (strain SS14)</name>
    <dbReference type="NCBI Taxonomy" id="990650"/>
    <lineage>
        <taxon>Eukaryota</taxon>
        <taxon>Fungi</taxon>
        <taxon>Dikarya</taxon>
        <taxon>Basidiomycota</taxon>
        <taxon>Agaricomycotina</taxon>
        <taxon>Agaricomycetes</taxon>
        <taxon>Phallomycetidae</taxon>
        <taxon>Geastrales</taxon>
        <taxon>Sphaerobolaceae</taxon>
        <taxon>Sphaerobolus</taxon>
    </lineage>
</organism>
<comment type="subcellular location">
    <subcellularLocation>
        <location evidence="2">Secreted</location>
        <location evidence="2">Extracellular space</location>
    </subcellularLocation>
</comment>
<keyword evidence="4" id="KW-0479">Metal-binding</keyword>
<keyword evidence="5" id="KW-0378">Hydrolase</keyword>
<sequence length="545" mass="56718">MVSLRLLSLISLVSVVLASPKYRDFVLHERRDTVPRGFVHNGPASVNQTITLKIALNSNNLAGLEKALLDVSTPSSALYGQHLTKEEVEAFVAPTSETTNAVNEFLSSHGITPTTISPAGDWLSFTVDIAKANQMFAADFSVFTYESTGEQTIRTLSYSVPAALQPHVELVHPTVAYARFPIVLPDVTATSDAVPASCATEITPTCLQALYGIPHSVPSQSGSNISVSGFINQFPQVADLKSFLIDFRPDIPPNTTFSVQSVDGGSQNLDIQYTVGVAGGVPVTYISVGSENTDGIDGFLDIINILIAQTSPPLVLTTSFGFDEPDVPAAIATKLCNAYMQLGARGTTILFSSGDGGVSGVHSKACTTFIPTFPSGCPFVTSVGATTGISPETAATFSSGGFSTLFARPSYQAAAVAAYLKFLGSTNAGKYNASGRGFPDIAAQGENVVIVNAGTQVLVAGTSCSAPILASTFSLLNAQLLAAGKPVIGFLNPFIYTNIGIFTPISTGSNPGCNTNGFPATVGWDPITGVGTPVFANLRTAFGLS</sequence>
<accession>A0A0C9TYM2</accession>
<comment type="cofactor">
    <cofactor evidence="1">
        <name>Ca(2+)</name>
        <dbReference type="ChEBI" id="CHEBI:29108"/>
    </cofactor>
</comment>
<dbReference type="GO" id="GO:0046872">
    <property type="term" value="F:metal ion binding"/>
    <property type="evidence" value="ECO:0007669"/>
    <property type="project" value="UniProtKB-KW"/>
</dbReference>
<protein>
    <recommendedName>
        <fullName evidence="11">Peptidase S53 domain-containing protein</fullName>
    </recommendedName>
</protein>
<dbReference type="GO" id="GO:0008240">
    <property type="term" value="F:tripeptidyl-peptidase activity"/>
    <property type="evidence" value="ECO:0007669"/>
    <property type="project" value="TreeGrafter"/>
</dbReference>
<keyword evidence="13" id="KW-1185">Reference proteome</keyword>
<evidence type="ECO:0000256" key="8">
    <source>
        <dbReference type="ARBA" id="ARBA00023145"/>
    </source>
</evidence>
<comment type="caution">
    <text evidence="9">Lacks conserved residue(s) required for the propagation of feature annotation.</text>
</comment>
<dbReference type="GO" id="GO:0006508">
    <property type="term" value="P:proteolysis"/>
    <property type="evidence" value="ECO:0007669"/>
    <property type="project" value="UniProtKB-KW"/>
</dbReference>
<dbReference type="InterPro" id="IPR030400">
    <property type="entry name" value="Sedolisin_dom"/>
</dbReference>
<feature type="domain" description="Peptidase S53" evidence="11">
    <location>
        <begin position="201"/>
        <end position="545"/>
    </location>
</feature>
<dbReference type="PROSITE" id="PS51695">
    <property type="entry name" value="SEDOLISIN"/>
    <property type="match status" value="1"/>
</dbReference>
<keyword evidence="7" id="KW-0106">Calcium</keyword>
<dbReference type="Gene3D" id="3.40.50.200">
    <property type="entry name" value="Peptidase S8/S53 domain"/>
    <property type="match status" value="1"/>
</dbReference>
<evidence type="ECO:0000256" key="6">
    <source>
        <dbReference type="ARBA" id="ARBA00022825"/>
    </source>
</evidence>
<dbReference type="AlphaFoldDB" id="A0A0C9TYM2"/>
<evidence type="ECO:0000256" key="3">
    <source>
        <dbReference type="ARBA" id="ARBA00022670"/>
    </source>
</evidence>
<dbReference type="InterPro" id="IPR050819">
    <property type="entry name" value="Tripeptidyl-peptidase_I"/>
</dbReference>
<keyword evidence="6" id="KW-0720">Serine protease</keyword>
<dbReference type="PANTHER" id="PTHR14218">
    <property type="entry name" value="PROTEASE S8 TRIPEPTIDYL PEPTIDASE I CLN2"/>
    <property type="match status" value="1"/>
</dbReference>
<dbReference type="SUPFAM" id="SSF54897">
    <property type="entry name" value="Protease propeptides/inhibitors"/>
    <property type="match status" value="1"/>
</dbReference>
<evidence type="ECO:0000313" key="13">
    <source>
        <dbReference type="Proteomes" id="UP000054279"/>
    </source>
</evidence>
<evidence type="ECO:0000256" key="5">
    <source>
        <dbReference type="ARBA" id="ARBA00022801"/>
    </source>
</evidence>
<dbReference type="HOGENOM" id="CLU_013783_3_1_1"/>
<dbReference type="PANTHER" id="PTHR14218:SF15">
    <property type="entry name" value="TRIPEPTIDYL-PEPTIDASE 1"/>
    <property type="match status" value="1"/>
</dbReference>
<evidence type="ECO:0000256" key="4">
    <source>
        <dbReference type="ARBA" id="ARBA00022723"/>
    </source>
</evidence>
<dbReference type="GO" id="GO:0005576">
    <property type="term" value="C:extracellular region"/>
    <property type="evidence" value="ECO:0007669"/>
    <property type="project" value="UniProtKB-SubCell"/>
</dbReference>
<dbReference type="Proteomes" id="UP000054279">
    <property type="component" value="Unassembled WGS sequence"/>
</dbReference>